<evidence type="ECO:0000259" key="6">
    <source>
        <dbReference type="PROSITE" id="PS51387"/>
    </source>
</evidence>
<dbReference type="InterPro" id="IPR050416">
    <property type="entry name" value="FAD-linked_Oxidoreductase"/>
</dbReference>
<evidence type="ECO:0000256" key="2">
    <source>
        <dbReference type="ARBA" id="ARBA00005466"/>
    </source>
</evidence>
<dbReference type="InterPro" id="IPR016166">
    <property type="entry name" value="FAD-bd_PCMH"/>
</dbReference>
<protein>
    <submittedName>
        <fullName evidence="7">FAD-binding domain-containing protein</fullName>
    </submittedName>
</protein>
<dbReference type="InterPro" id="IPR012951">
    <property type="entry name" value="BBE"/>
</dbReference>
<evidence type="ECO:0000313" key="7">
    <source>
        <dbReference type="EMBL" id="KAF1846587.1"/>
    </source>
</evidence>
<dbReference type="Pfam" id="PF01565">
    <property type="entry name" value="FAD_binding_4"/>
    <property type="match status" value="1"/>
</dbReference>
<dbReference type="SUPFAM" id="SSF56176">
    <property type="entry name" value="FAD-binding/transporter-associated domain-like"/>
    <property type="match status" value="1"/>
</dbReference>
<comment type="cofactor">
    <cofactor evidence="1">
        <name>FAD</name>
        <dbReference type="ChEBI" id="CHEBI:57692"/>
    </cofactor>
</comment>
<dbReference type="Gene3D" id="3.40.462.20">
    <property type="match status" value="1"/>
</dbReference>
<dbReference type="PANTHER" id="PTHR42973">
    <property type="entry name" value="BINDING OXIDOREDUCTASE, PUTATIVE (AFU_ORTHOLOGUE AFUA_1G17690)-RELATED"/>
    <property type="match status" value="1"/>
</dbReference>
<keyword evidence="4" id="KW-0274">FAD</keyword>
<dbReference type="Gene3D" id="3.30.43.10">
    <property type="entry name" value="Uridine Diphospho-n-acetylenolpyruvylglucosamine Reductase, domain 2"/>
    <property type="match status" value="1"/>
</dbReference>
<name>A0A9P4GJ42_9PLEO</name>
<gene>
    <name evidence="7" type="ORF">K460DRAFT_417635</name>
</gene>
<dbReference type="GeneID" id="63855147"/>
<feature type="domain" description="FAD-binding PCMH-type" evidence="6">
    <location>
        <begin position="58"/>
        <end position="229"/>
    </location>
</feature>
<proteinExistence type="inferred from homology"/>
<evidence type="ECO:0000256" key="4">
    <source>
        <dbReference type="ARBA" id="ARBA00022827"/>
    </source>
</evidence>
<dbReference type="RefSeq" id="XP_040789150.1">
    <property type="nucleotide sequence ID" value="XM_040937897.1"/>
</dbReference>
<dbReference type="InterPro" id="IPR006094">
    <property type="entry name" value="Oxid_FAD_bind_N"/>
</dbReference>
<dbReference type="InterPro" id="IPR036318">
    <property type="entry name" value="FAD-bd_PCMH-like_sf"/>
</dbReference>
<dbReference type="GO" id="GO:0071949">
    <property type="term" value="F:FAD binding"/>
    <property type="evidence" value="ECO:0007669"/>
    <property type="project" value="InterPro"/>
</dbReference>
<evidence type="ECO:0000256" key="5">
    <source>
        <dbReference type="ARBA" id="ARBA00023002"/>
    </source>
</evidence>
<evidence type="ECO:0000313" key="8">
    <source>
        <dbReference type="Proteomes" id="UP000800039"/>
    </source>
</evidence>
<dbReference type="Gene3D" id="3.30.465.10">
    <property type="match status" value="1"/>
</dbReference>
<sequence length="482" mass="53339">MVFYQKLLSLFGVTNLSIPPSWNTHGSTNITQDLLAKLSPNASVTTDLSFAPRWSDYHSPRGSKYVVLVAEEQDVVETVKFANENDLNFFAQAGGHGWTSFDWGKNDIIINLRGLNQAVVNEAKDEILLGGGTLQGEALAEAAANDVFVVAGGFNCVSALGVALGGGLGRWINRYGIHADNIIKVNLVTAEGELIEVSENSHPDLLWAIRGAGPNFGIVTSATMQAHPILNKGQLWEGELTFAADKLEKYIEAINTMNYTEDMTNHWRFALNEHGTPVIVANVFFMSGDVEAARAGFKILYDLEPIADTTEVKQYAHINDGRDALCAHGGRKPAWSVGLKSLDYPSFKTILDEFVKFVADTGIMTTIMQIECYHNDAMRRIGSEGASYPFRDINFYALIIPVYDDASLDPVVETFGSRVNDLWKRSSGYEKQRTYINFAHGDEPLEQVYGDSLCRLSQLKGKWDPLGRFNQWFPIPVPVNEL</sequence>
<keyword evidence="5" id="KW-0560">Oxidoreductase</keyword>
<comment type="similarity">
    <text evidence="2">Belongs to the oxygen-dependent FAD-linked oxidoreductase family.</text>
</comment>
<dbReference type="Proteomes" id="UP000800039">
    <property type="component" value="Unassembled WGS sequence"/>
</dbReference>
<dbReference type="PROSITE" id="PS51387">
    <property type="entry name" value="FAD_PCMH"/>
    <property type="match status" value="1"/>
</dbReference>
<reference evidence="7" key="1">
    <citation type="submission" date="2020-01" db="EMBL/GenBank/DDBJ databases">
        <authorList>
            <consortium name="DOE Joint Genome Institute"/>
            <person name="Haridas S."/>
            <person name="Albert R."/>
            <person name="Binder M."/>
            <person name="Bloem J."/>
            <person name="Labutti K."/>
            <person name="Salamov A."/>
            <person name="Andreopoulos B."/>
            <person name="Baker S.E."/>
            <person name="Barry K."/>
            <person name="Bills G."/>
            <person name="Bluhm B.H."/>
            <person name="Cannon C."/>
            <person name="Castanera R."/>
            <person name="Culley D.E."/>
            <person name="Daum C."/>
            <person name="Ezra D."/>
            <person name="Gonzalez J.B."/>
            <person name="Henrissat B."/>
            <person name="Kuo A."/>
            <person name="Liang C."/>
            <person name="Lipzen A."/>
            <person name="Lutzoni F."/>
            <person name="Magnuson J."/>
            <person name="Mondo S."/>
            <person name="Nolan M."/>
            <person name="Ohm R."/>
            <person name="Pangilinan J."/>
            <person name="Park H.-J."/>
            <person name="Ramirez L."/>
            <person name="Alfaro M."/>
            <person name="Sun H."/>
            <person name="Tritt A."/>
            <person name="Yoshinaga Y."/>
            <person name="Zwiers L.-H."/>
            <person name="Turgeon B.G."/>
            <person name="Goodwin S.B."/>
            <person name="Spatafora J.W."/>
            <person name="Crous P.W."/>
            <person name="Grigoriev I.V."/>
        </authorList>
    </citation>
    <scope>NUCLEOTIDE SEQUENCE</scope>
    <source>
        <strain evidence="7">CBS 394.84</strain>
    </source>
</reference>
<evidence type="ECO:0000256" key="3">
    <source>
        <dbReference type="ARBA" id="ARBA00022630"/>
    </source>
</evidence>
<dbReference type="Pfam" id="PF08031">
    <property type="entry name" value="BBE"/>
    <property type="match status" value="1"/>
</dbReference>
<keyword evidence="3" id="KW-0285">Flavoprotein</keyword>
<dbReference type="PANTHER" id="PTHR42973:SF39">
    <property type="entry name" value="FAD-BINDING PCMH-TYPE DOMAIN-CONTAINING PROTEIN"/>
    <property type="match status" value="1"/>
</dbReference>
<organism evidence="7 8">
    <name type="scientific">Cucurbitaria berberidis CBS 394.84</name>
    <dbReference type="NCBI Taxonomy" id="1168544"/>
    <lineage>
        <taxon>Eukaryota</taxon>
        <taxon>Fungi</taxon>
        <taxon>Dikarya</taxon>
        <taxon>Ascomycota</taxon>
        <taxon>Pezizomycotina</taxon>
        <taxon>Dothideomycetes</taxon>
        <taxon>Pleosporomycetidae</taxon>
        <taxon>Pleosporales</taxon>
        <taxon>Pleosporineae</taxon>
        <taxon>Cucurbitariaceae</taxon>
        <taxon>Cucurbitaria</taxon>
    </lineage>
</organism>
<dbReference type="GO" id="GO:0016491">
    <property type="term" value="F:oxidoreductase activity"/>
    <property type="evidence" value="ECO:0007669"/>
    <property type="project" value="UniProtKB-KW"/>
</dbReference>
<dbReference type="EMBL" id="ML976616">
    <property type="protein sequence ID" value="KAF1846587.1"/>
    <property type="molecule type" value="Genomic_DNA"/>
</dbReference>
<dbReference type="AlphaFoldDB" id="A0A9P4GJ42"/>
<dbReference type="InterPro" id="IPR016169">
    <property type="entry name" value="FAD-bd_PCMH_sub2"/>
</dbReference>
<evidence type="ECO:0000256" key="1">
    <source>
        <dbReference type="ARBA" id="ARBA00001974"/>
    </source>
</evidence>
<keyword evidence="8" id="KW-1185">Reference proteome</keyword>
<accession>A0A9P4GJ42</accession>
<dbReference type="OrthoDB" id="415825at2759"/>
<comment type="caution">
    <text evidence="7">The sequence shown here is derived from an EMBL/GenBank/DDBJ whole genome shotgun (WGS) entry which is preliminary data.</text>
</comment>
<dbReference type="InterPro" id="IPR016167">
    <property type="entry name" value="FAD-bd_PCMH_sub1"/>
</dbReference>